<dbReference type="Proteomes" id="UP000070121">
    <property type="component" value="Unassembled WGS sequence"/>
</dbReference>
<dbReference type="AlphaFoldDB" id="A0A135UZF7"/>
<keyword evidence="2" id="KW-0472">Membrane</keyword>
<feature type="compositionally biased region" description="Low complexity" evidence="1">
    <location>
        <begin position="196"/>
        <end position="232"/>
    </location>
</feature>
<protein>
    <submittedName>
        <fullName evidence="4">Uncharacterized protein</fullName>
    </submittedName>
</protein>
<dbReference type="STRING" id="1209931.A0A135UZF7"/>
<proteinExistence type="predicted"/>
<dbReference type="OrthoDB" id="4120617at2759"/>
<evidence type="ECO:0000256" key="2">
    <source>
        <dbReference type="SAM" id="Phobius"/>
    </source>
</evidence>
<feature type="compositionally biased region" description="Basic residues" evidence="1">
    <location>
        <begin position="490"/>
        <end position="499"/>
    </location>
</feature>
<keyword evidence="3" id="KW-0732">Signal</keyword>
<feature type="region of interest" description="Disordered" evidence="1">
    <location>
        <begin position="139"/>
        <end position="328"/>
    </location>
</feature>
<feature type="compositionally biased region" description="Basic and acidic residues" evidence="1">
    <location>
        <begin position="508"/>
        <end position="521"/>
    </location>
</feature>
<feature type="compositionally biased region" description="Pro residues" evidence="1">
    <location>
        <begin position="172"/>
        <end position="195"/>
    </location>
</feature>
<feature type="compositionally biased region" description="Pro residues" evidence="1">
    <location>
        <begin position="275"/>
        <end position="291"/>
    </location>
</feature>
<comment type="caution">
    <text evidence="4">The sequence shown here is derived from an EMBL/GenBank/DDBJ whole genome shotgun (WGS) entry which is preliminary data.</text>
</comment>
<feature type="compositionally biased region" description="Low complexity" evidence="1">
    <location>
        <begin position="79"/>
        <end position="94"/>
    </location>
</feature>
<sequence length="583" mass="62355">MSTTKLLSAVVWLSSLSLPTRALDPRDDITDFETEEERQGKGNGKGKGKGKQGVTNVPATTAGLDALPTTGTEPAPVLGPGTNNGDPNNPNNGGVTWPNPSTEHSVCDAFTHLPFSSHQQSHPSPALPQLTDPLDTFGHFLCHLPAAPPHNEEPPPPPPSENPQVPETPRNQEPPPPPPPPEEPPPPPPPPPPAPTTSVETPRSTTTPRSSPVVSTSRPPVPSVSSSPTPVRSFPPPVFSQPSAPPPKFPQPFPRPSSTPKLPRSSSTASVIVIAPPPTSIPLTTLPPPAQPTDAGSRPPNLPAPAAPSSTSLTDQHGAMNGNKSQGIEGNRGLVVALSTVLSVLGVIIIIGAIFLCYRYRRGRLPFSRRGNSPIDDEEIESWKACRTIEKCTTVVVDKHDSAGSIRKPASVIVYQNHNQHQPRPSTDTAPRSLYHKRSMDKKSIDIPQTPVLARAPNARVGLTDDAVEGDLAFLPSPKRQNSRLSKLPSPRHGRHRSSRSSASVGSLREHWYGHHTDTELSPRPSVDPYSRMPSSAHSDGKHQRVYSSPSNPPRLSLDEEYHMGGLSPRPFLRQSEIGLAVG</sequence>
<reference evidence="4 5" key="1">
    <citation type="submission" date="2014-02" db="EMBL/GenBank/DDBJ databases">
        <title>The genome sequence of Colletotrichum salicis CBS 607.94.</title>
        <authorList>
            <person name="Baroncelli R."/>
            <person name="Thon M.R."/>
        </authorList>
    </citation>
    <scope>NUCLEOTIDE SEQUENCE [LARGE SCALE GENOMIC DNA]</scope>
    <source>
        <strain evidence="4 5">CBS 607.94</strain>
    </source>
</reference>
<evidence type="ECO:0000313" key="5">
    <source>
        <dbReference type="Proteomes" id="UP000070121"/>
    </source>
</evidence>
<keyword evidence="2" id="KW-1133">Transmembrane helix</keyword>
<feature type="region of interest" description="Disordered" evidence="1">
    <location>
        <begin position="21"/>
        <end position="103"/>
    </location>
</feature>
<name>A0A135UZF7_9PEZI</name>
<dbReference type="EMBL" id="JFFI01000818">
    <property type="protein sequence ID" value="KXH65798.1"/>
    <property type="molecule type" value="Genomic_DNA"/>
</dbReference>
<feature type="region of interest" description="Disordered" evidence="1">
    <location>
        <begin position="473"/>
        <end position="583"/>
    </location>
</feature>
<evidence type="ECO:0000313" key="4">
    <source>
        <dbReference type="EMBL" id="KXH65798.1"/>
    </source>
</evidence>
<feature type="chain" id="PRO_5007805469" evidence="3">
    <location>
        <begin position="23"/>
        <end position="583"/>
    </location>
</feature>
<feature type="signal peptide" evidence="3">
    <location>
        <begin position="1"/>
        <end position="22"/>
    </location>
</feature>
<accession>A0A135UZF7</accession>
<organism evidence="4 5">
    <name type="scientific">Colletotrichum salicis</name>
    <dbReference type="NCBI Taxonomy" id="1209931"/>
    <lineage>
        <taxon>Eukaryota</taxon>
        <taxon>Fungi</taxon>
        <taxon>Dikarya</taxon>
        <taxon>Ascomycota</taxon>
        <taxon>Pezizomycotina</taxon>
        <taxon>Sordariomycetes</taxon>
        <taxon>Hypocreomycetidae</taxon>
        <taxon>Glomerellales</taxon>
        <taxon>Glomerellaceae</taxon>
        <taxon>Colletotrichum</taxon>
        <taxon>Colletotrichum acutatum species complex</taxon>
    </lineage>
</organism>
<keyword evidence="2" id="KW-0812">Transmembrane</keyword>
<feature type="compositionally biased region" description="Pro residues" evidence="1">
    <location>
        <begin position="233"/>
        <end position="257"/>
    </location>
</feature>
<evidence type="ECO:0000256" key="3">
    <source>
        <dbReference type="SAM" id="SignalP"/>
    </source>
</evidence>
<feature type="transmembrane region" description="Helical" evidence="2">
    <location>
        <begin position="334"/>
        <end position="360"/>
    </location>
</feature>
<keyword evidence="5" id="KW-1185">Reference proteome</keyword>
<evidence type="ECO:0000256" key="1">
    <source>
        <dbReference type="SAM" id="MobiDB-lite"/>
    </source>
</evidence>
<gene>
    <name evidence="4" type="ORF">CSAL01_12567</name>
</gene>